<dbReference type="Gene3D" id="1.25.40.390">
    <property type="match status" value="1"/>
</dbReference>
<sequence>MKKLVIPVLALALLASGCNVLDKEPLTTLAPSNFFKTAEDAEASLAAVYDGLQAKGCYAEVLMLMGTMPTDDGASANNDVAVLRTINWNSSTGQVYDMYRDAYQVVNRANAVIKYVPGISGMSSGRRDQIIGEAKFLRALAYFNLVRLYGGVPLRLEPTESGDPAILNLPRAAADEVYNLIVSDLTAAAGAAPASNPTRVTRGAANALLARVQLTRRDWAAAKTAAGNVLGGQGGYTLAPSFNALFPADNRGESIFEIQFSGNTDAGTFHTLPDVVMPSPPATYAFPKFNRPSANLLQAADTVNDLRWSFQGNTSAGRNFASFVRRPGGGDNGGDFCYKWRSDGNNFNSPDNSYLLRLADVLLMYAEASNEQGGPSQDVLDKLNPVRQRAGLAPLTMSSPQLASKQALRRQIELQRRLELAFEGERWFDLVRYARHEQADPSADHAWTALDQIQQQRNGRRDENYLQLPIPLSELNTNTQIQQNPGY</sequence>
<dbReference type="CDD" id="cd08977">
    <property type="entry name" value="SusD"/>
    <property type="match status" value="1"/>
</dbReference>
<proteinExistence type="inferred from homology"/>
<feature type="domain" description="RagB/SusD" evidence="7">
    <location>
        <begin position="329"/>
        <end position="487"/>
    </location>
</feature>
<evidence type="ECO:0000256" key="6">
    <source>
        <dbReference type="SAM" id="SignalP"/>
    </source>
</evidence>
<dbReference type="Pfam" id="PF14322">
    <property type="entry name" value="SusD-like_3"/>
    <property type="match status" value="1"/>
</dbReference>
<keyword evidence="4" id="KW-0472">Membrane</keyword>
<evidence type="ECO:0000259" key="7">
    <source>
        <dbReference type="Pfam" id="PF07980"/>
    </source>
</evidence>
<evidence type="ECO:0000256" key="5">
    <source>
        <dbReference type="ARBA" id="ARBA00023237"/>
    </source>
</evidence>
<evidence type="ECO:0000256" key="2">
    <source>
        <dbReference type="ARBA" id="ARBA00006275"/>
    </source>
</evidence>
<gene>
    <name evidence="9" type="ORF">DLM85_00165</name>
</gene>
<dbReference type="InterPro" id="IPR011990">
    <property type="entry name" value="TPR-like_helical_dom_sf"/>
</dbReference>
<organism evidence="9 10">
    <name type="scientific">Hymenobacter edaphi</name>
    <dbReference type="NCBI Taxonomy" id="2211146"/>
    <lineage>
        <taxon>Bacteria</taxon>
        <taxon>Pseudomonadati</taxon>
        <taxon>Bacteroidota</taxon>
        <taxon>Cytophagia</taxon>
        <taxon>Cytophagales</taxon>
        <taxon>Hymenobacteraceae</taxon>
        <taxon>Hymenobacter</taxon>
    </lineage>
</organism>
<evidence type="ECO:0000313" key="9">
    <source>
        <dbReference type="EMBL" id="RAK69317.1"/>
    </source>
</evidence>
<evidence type="ECO:0000256" key="3">
    <source>
        <dbReference type="ARBA" id="ARBA00022729"/>
    </source>
</evidence>
<evidence type="ECO:0000313" key="10">
    <source>
        <dbReference type="Proteomes" id="UP000248553"/>
    </source>
</evidence>
<comment type="similarity">
    <text evidence="2">Belongs to the SusD family.</text>
</comment>
<evidence type="ECO:0000256" key="1">
    <source>
        <dbReference type="ARBA" id="ARBA00004442"/>
    </source>
</evidence>
<dbReference type="AlphaFoldDB" id="A0A328BQG7"/>
<keyword evidence="3 6" id="KW-0732">Signal</keyword>
<feature type="domain" description="SusD-like N-terminal" evidence="8">
    <location>
        <begin position="40"/>
        <end position="214"/>
    </location>
</feature>
<accession>A0A328BQG7</accession>
<feature type="signal peptide" evidence="6">
    <location>
        <begin position="1"/>
        <end position="20"/>
    </location>
</feature>
<evidence type="ECO:0000259" key="8">
    <source>
        <dbReference type="Pfam" id="PF14322"/>
    </source>
</evidence>
<dbReference type="Proteomes" id="UP000248553">
    <property type="component" value="Unassembled WGS sequence"/>
</dbReference>
<keyword evidence="10" id="KW-1185">Reference proteome</keyword>
<comment type="subcellular location">
    <subcellularLocation>
        <location evidence="1">Cell outer membrane</location>
    </subcellularLocation>
</comment>
<dbReference type="Pfam" id="PF07980">
    <property type="entry name" value="SusD_RagB"/>
    <property type="match status" value="1"/>
</dbReference>
<reference evidence="10" key="1">
    <citation type="submission" date="2018-05" db="EMBL/GenBank/DDBJ databases">
        <authorList>
            <person name="Nie L."/>
        </authorList>
    </citation>
    <scope>NUCLEOTIDE SEQUENCE [LARGE SCALE GENOMIC DNA]</scope>
    <source>
        <strain evidence="10">NL</strain>
    </source>
</reference>
<evidence type="ECO:0000256" key="4">
    <source>
        <dbReference type="ARBA" id="ARBA00023136"/>
    </source>
</evidence>
<protein>
    <submittedName>
        <fullName evidence="9">RagB/SusD family nutrient uptake outer membrane protein</fullName>
    </submittedName>
</protein>
<dbReference type="InterPro" id="IPR012944">
    <property type="entry name" value="SusD_RagB_dom"/>
</dbReference>
<dbReference type="GO" id="GO:0009279">
    <property type="term" value="C:cell outer membrane"/>
    <property type="evidence" value="ECO:0007669"/>
    <property type="project" value="UniProtKB-SubCell"/>
</dbReference>
<feature type="chain" id="PRO_5016426554" evidence="6">
    <location>
        <begin position="21"/>
        <end position="487"/>
    </location>
</feature>
<dbReference type="OrthoDB" id="9792139at2"/>
<dbReference type="PROSITE" id="PS51257">
    <property type="entry name" value="PROKAR_LIPOPROTEIN"/>
    <property type="match status" value="1"/>
</dbReference>
<keyword evidence="5" id="KW-0998">Cell outer membrane</keyword>
<dbReference type="EMBL" id="QHKM01000001">
    <property type="protein sequence ID" value="RAK69317.1"/>
    <property type="molecule type" value="Genomic_DNA"/>
</dbReference>
<dbReference type="SUPFAM" id="SSF48452">
    <property type="entry name" value="TPR-like"/>
    <property type="match status" value="1"/>
</dbReference>
<dbReference type="RefSeq" id="WP_111476053.1">
    <property type="nucleotide sequence ID" value="NZ_QHKM01000001.1"/>
</dbReference>
<comment type="caution">
    <text evidence="9">The sequence shown here is derived from an EMBL/GenBank/DDBJ whole genome shotgun (WGS) entry which is preliminary data.</text>
</comment>
<dbReference type="InterPro" id="IPR033985">
    <property type="entry name" value="SusD-like_N"/>
</dbReference>
<name>A0A328BQG7_9BACT</name>